<feature type="compositionally biased region" description="Basic residues" evidence="1">
    <location>
        <begin position="60"/>
        <end position="81"/>
    </location>
</feature>
<evidence type="ECO:0000256" key="1">
    <source>
        <dbReference type="SAM" id="MobiDB-lite"/>
    </source>
</evidence>
<evidence type="ECO:0000313" key="2">
    <source>
        <dbReference type="EMBL" id="KAG6465837.1"/>
    </source>
</evidence>
<dbReference type="AlphaFoldDB" id="A0A921ZX54"/>
<accession>A0A921ZX54</accession>
<sequence length="120" mass="13539">RALLSRLEGIQADWLRDSLVAALGGYAAPTKNTRILYCKDTFEYPELEGHEFVCNHLAPRLKGRPRGRRRRAARSRSRSRSSRSSDSDRGPAPPLTPRRLSLRNGAPDKLSDEEDVDEKP</sequence>
<feature type="compositionally biased region" description="Acidic residues" evidence="1">
    <location>
        <begin position="111"/>
        <end position="120"/>
    </location>
</feature>
<keyword evidence="3" id="KW-1185">Reference proteome</keyword>
<evidence type="ECO:0000313" key="3">
    <source>
        <dbReference type="Proteomes" id="UP000791440"/>
    </source>
</evidence>
<protein>
    <submittedName>
        <fullName evidence="2">Uncharacterized protein</fullName>
    </submittedName>
</protein>
<feature type="region of interest" description="Disordered" evidence="1">
    <location>
        <begin position="60"/>
        <end position="120"/>
    </location>
</feature>
<feature type="non-terminal residue" evidence="2">
    <location>
        <position position="120"/>
    </location>
</feature>
<proteinExistence type="predicted"/>
<reference evidence="2" key="1">
    <citation type="journal article" date="2016" name="Insect Biochem. Mol. Biol.">
        <title>Multifaceted biological insights from a draft genome sequence of the tobacco hornworm moth, Manduca sexta.</title>
        <authorList>
            <person name="Kanost M.R."/>
            <person name="Arrese E.L."/>
            <person name="Cao X."/>
            <person name="Chen Y.R."/>
            <person name="Chellapilla S."/>
            <person name="Goldsmith M.R."/>
            <person name="Grosse-Wilde E."/>
            <person name="Heckel D.G."/>
            <person name="Herndon N."/>
            <person name="Jiang H."/>
            <person name="Papanicolaou A."/>
            <person name="Qu J."/>
            <person name="Soulages J.L."/>
            <person name="Vogel H."/>
            <person name="Walters J."/>
            <person name="Waterhouse R.M."/>
            <person name="Ahn S.J."/>
            <person name="Almeida F.C."/>
            <person name="An C."/>
            <person name="Aqrawi P."/>
            <person name="Bretschneider A."/>
            <person name="Bryant W.B."/>
            <person name="Bucks S."/>
            <person name="Chao H."/>
            <person name="Chevignon G."/>
            <person name="Christen J.M."/>
            <person name="Clarke D.F."/>
            <person name="Dittmer N.T."/>
            <person name="Ferguson L.C.F."/>
            <person name="Garavelou S."/>
            <person name="Gordon K.H.J."/>
            <person name="Gunaratna R.T."/>
            <person name="Han Y."/>
            <person name="Hauser F."/>
            <person name="He Y."/>
            <person name="Heidel-Fischer H."/>
            <person name="Hirsh A."/>
            <person name="Hu Y."/>
            <person name="Jiang H."/>
            <person name="Kalra D."/>
            <person name="Klinner C."/>
            <person name="Konig C."/>
            <person name="Kovar C."/>
            <person name="Kroll A.R."/>
            <person name="Kuwar S.S."/>
            <person name="Lee S.L."/>
            <person name="Lehman R."/>
            <person name="Li K."/>
            <person name="Li Z."/>
            <person name="Liang H."/>
            <person name="Lovelace S."/>
            <person name="Lu Z."/>
            <person name="Mansfield J.H."/>
            <person name="McCulloch K.J."/>
            <person name="Mathew T."/>
            <person name="Morton B."/>
            <person name="Muzny D.M."/>
            <person name="Neunemann D."/>
            <person name="Ongeri F."/>
            <person name="Pauchet Y."/>
            <person name="Pu L.L."/>
            <person name="Pyrousis I."/>
            <person name="Rao X.J."/>
            <person name="Redding A."/>
            <person name="Roesel C."/>
            <person name="Sanchez-Gracia A."/>
            <person name="Schaack S."/>
            <person name="Shukla A."/>
            <person name="Tetreau G."/>
            <person name="Wang Y."/>
            <person name="Xiong G.H."/>
            <person name="Traut W."/>
            <person name="Walsh T.K."/>
            <person name="Worley K.C."/>
            <person name="Wu D."/>
            <person name="Wu W."/>
            <person name="Wu Y.Q."/>
            <person name="Zhang X."/>
            <person name="Zou Z."/>
            <person name="Zucker H."/>
            <person name="Briscoe A.D."/>
            <person name="Burmester T."/>
            <person name="Clem R.J."/>
            <person name="Feyereisen R."/>
            <person name="Grimmelikhuijzen C.J.P."/>
            <person name="Hamodrakas S.J."/>
            <person name="Hansson B.S."/>
            <person name="Huguet E."/>
            <person name="Jermiin L.S."/>
            <person name="Lan Q."/>
            <person name="Lehman H.K."/>
            <person name="Lorenzen M."/>
            <person name="Merzendorfer H."/>
            <person name="Michalopoulos I."/>
            <person name="Morton D.B."/>
            <person name="Muthukrishnan S."/>
            <person name="Oakeshott J.G."/>
            <person name="Palmer W."/>
            <person name="Park Y."/>
            <person name="Passarelli A.L."/>
            <person name="Rozas J."/>
            <person name="Schwartz L.M."/>
            <person name="Smith W."/>
            <person name="Southgate A."/>
            <person name="Vilcinskas A."/>
            <person name="Vogt R."/>
            <person name="Wang P."/>
            <person name="Werren J."/>
            <person name="Yu X.Q."/>
            <person name="Zhou J.J."/>
            <person name="Brown S.J."/>
            <person name="Scherer S.E."/>
            <person name="Richards S."/>
            <person name="Blissard G.W."/>
        </authorList>
    </citation>
    <scope>NUCLEOTIDE SEQUENCE</scope>
</reference>
<organism evidence="2 3">
    <name type="scientific">Manduca sexta</name>
    <name type="common">Tobacco hawkmoth</name>
    <name type="synonym">Tobacco hornworm</name>
    <dbReference type="NCBI Taxonomy" id="7130"/>
    <lineage>
        <taxon>Eukaryota</taxon>
        <taxon>Metazoa</taxon>
        <taxon>Ecdysozoa</taxon>
        <taxon>Arthropoda</taxon>
        <taxon>Hexapoda</taxon>
        <taxon>Insecta</taxon>
        <taxon>Pterygota</taxon>
        <taxon>Neoptera</taxon>
        <taxon>Endopterygota</taxon>
        <taxon>Lepidoptera</taxon>
        <taxon>Glossata</taxon>
        <taxon>Ditrysia</taxon>
        <taxon>Bombycoidea</taxon>
        <taxon>Sphingidae</taxon>
        <taxon>Sphinginae</taxon>
        <taxon>Sphingini</taxon>
        <taxon>Manduca</taxon>
    </lineage>
</organism>
<gene>
    <name evidence="2" type="ORF">O3G_MSEX015427</name>
</gene>
<dbReference type="EMBL" id="JH669854">
    <property type="protein sequence ID" value="KAG6465837.1"/>
    <property type="molecule type" value="Genomic_DNA"/>
</dbReference>
<comment type="caution">
    <text evidence="2">The sequence shown here is derived from an EMBL/GenBank/DDBJ whole genome shotgun (WGS) entry which is preliminary data.</text>
</comment>
<feature type="non-terminal residue" evidence="2">
    <location>
        <position position="1"/>
    </location>
</feature>
<dbReference type="Proteomes" id="UP000791440">
    <property type="component" value="Unassembled WGS sequence"/>
</dbReference>
<reference evidence="2" key="2">
    <citation type="submission" date="2020-12" db="EMBL/GenBank/DDBJ databases">
        <authorList>
            <person name="Kanost M."/>
        </authorList>
    </citation>
    <scope>NUCLEOTIDE SEQUENCE</scope>
</reference>
<name>A0A921ZX54_MANSE</name>